<name>A0ABS3ZBL8_9GAMM</name>
<dbReference type="EMBL" id="JACVEW010000014">
    <property type="protein sequence ID" value="MBP0049091.1"/>
    <property type="molecule type" value="Genomic_DNA"/>
</dbReference>
<dbReference type="RefSeq" id="WP_209287711.1">
    <property type="nucleotide sequence ID" value="NZ_JACVEW010000014.1"/>
</dbReference>
<comment type="caution">
    <text evidence="2">The sequence shown here is derived from an EMBL/GenBank/DDBJ whole genome shotgun (WGS) entry which is preliminary data.</text>
</comment>
<protein>
    <recommendedName>
        <fullName evidence="4">VCBS repeat-containing protein</fullName>
    </recommendedName>
</protein>
<keyword evidence="3" id="KW-1185">Reference proteome</keyword>
<accession>A0ABS3ZBL8</accession>
<organism evidence="2 3">
    <name type="scientific">Marinobacterium alkalitolerans</name>
    <dbReference type="NCBI Taxonomy" id="1542925"/>
    <lineage>
        <taxon>Bacteria</taxon>
        <taxon>Pseudomonadati</taxon>
        <taxon>Pseudomonadota</taxon>
        <taxon>Gammaproteobacteria</taxon>
        <taxon>Oceanospirillales</taxon>
        <taxon>Oceanospirillaceae</taxon>
        <taxon>Marinobacterium</taxon>
    </lineage>
</organism>
<reference evidence="2 3" key="1">
    <citation type="submission" date="2020-09" db="EMBL/GenBank/DDBJ databases">
        <authorList>
            <person name="Tanuku N.R.S."/>
        </authorList>
    </citation>
    <scope>NUCLEOTIDE SEQUENCE [LARGE SCALE GENOMIC DNA]</scope>
    <source>
        <strain evidence="2 3">AK62</strain>
    </source>
</reference>
<proteinExistence type="predicted"/>
<feature type="compositionally biased region" description="Low complexity" evidence="1">
    <location>
        <begin position="33"/>
        <end position="46"/>
    </location>
</feature>
<dbReference type="PANTHER" id="PTHR39431">
    <property type="entry name" value="FRPA/C-RELATED PROTEIN"/>
    <property type="match status" value="1"/>
</dbReference>
<evidence type="ECO:0000313" key="2">
    <source>
        <dbReference type="EMBL" id="MBP0049091.1"/>
    </source>
</evidence>
<evidence type="ECO:0008006" key="4">
    <source>
        <dbReference type="Google" id="ProtNLM"/>
    </source>
</evidence>
<dbReference type="PANTHER" id="PTHR39431:SF1">
    <property type="entry name" value="FRPA_C-RELATED PROTEIN"/>
    <property type="match status" value="1"/>
</dbReference>
<sequence>MQIQGFQLELQGQREYARTEQEQLQMRIRRAEAAQSQAEQSSASARPDAAGPAPTYSADGQSAKETPFYIPPAPVMISAASQPLTEDGLQMSQDDRLRLEIINRLHQAMTGKSLGGIKVGADAPTDTGQKEQAALNLSRSEEAPSLENGGLTLELTRTFSASEQEATAFSAQGTILTADGRRISLDLELRMERSAETHQRLSATLGGRLQDPLVINFDGQSASLSNARYEFDLDADGQVEMIPGLSGNRAFIALDKNGDGQINDGSELFGAMTGDGFAELAAYDDDRNGFIDSGDAIFSQLKLWVPNSQGGQLYDLRSQDVGAIMVSGTPTEFSITPDFTENRLGVIRSTSIFLSESGGSGTVQHVDLSV</sequence>
<dbReference type="Proteomes" id="UP000810171">
    <property type="component" value="Unassembled WGS sequence"/>
</dbReference>
<gene>
    <name evidence="2" type="ORF">H9C73_10110</name>
</gene>
<evidence type="ECO:0000256" key="1">
    <source>
        <dbReference type="SAM" id="MobiDB-lite"/>
    </source>
</evidence>
<feature type="region of interest" description="Disordered" evidence="1">
    <location>
        <begin position="21"/>
        <end position="69"/>
    </location>
</feature>
<evidence type="ECO:0000313" key="3">
    <source>
        <dbReference type="Proteomes" id="UP000810171"/>
    </source>
</evidence>